<dbReference type="PROSITE" id="PS50893">
    <property type="entry name" value="ABC_TRANSPORTER_2"/>
    <property type="match status" value="2"/>
</dbReference>
<dbReference type="Pfam" id="PF02361">
    <property type="entry name" value="CbiQ"/>
    <property type="match status" value="1"/>
</dbReference>
<dbReference type="InterPro" id="IPR050095">
    <property type="entry name" value="ECF_ABC_transporter_ATP-bd"/>
</dbReference>
<dbReference type="InterPro" id="IPR017871">
    <property type="entry name" value="ABC_transporter-like_CS"/>
</dbReference>
<comment type="caution">
    <text evidence="12">The sequence shown here is derived from an EMBL/GenBank/DDBJ whole genome shotgun (WGS) entry which is preliminary data.</text>
</comment>
<evidence type="ECO:0000313" key="12">
    <source>
        <dbReference type="EMBL" id="KFI68850.1"/>
    </source>
</evidence>
<gene>
    <name evidence="12" type="ORF">BMAGN_0727</name>
</gene>
<feature type="domain" description="ABC transporter" evidence="11">
    <location>
        <begin position="271"/>
        <end position="516"/>
    </location>
</feature>
<evidence type="ECO:0000256" key="10">
    <source>
        <dbReference type="SAM" id="Phobius"/>
    </source>
</evidence>
<feature type="domain" description="ABC transporter" evidence="11">
    <location>
        <begin position="12"/>
        <end position="251"/>
    </location>
</feature>
<feature type="transmembrane region" description="Helical" evidence="10">
    <location>
        <begin position="559"/>
        <end position="577"/>
    </location>
</feature>
<dbReference type="EC" id="3.6.3.17" evidence="12"/>
<dbReference type="SMART" id="SM00382">
    <property type="entry name" value="AAA"/>
    <property type="match status" value="2"/>
</dbReference>
<evidence type="ECO:0000256" key="8">
    <source>
        <dbReference type="ARBA" id="ARBA00023136"/>
    </source>
</evidence>
<keyword evidence="6 12" id="KW-0067">ATP-binding</keyword>
<evidence type="ECO:0000256" key="1">
    <source>
        <dbReference type="ARBA" id="ARBA00004141"/>
    </source>
</evidence>
<dbReference type="EMBL" id="JGZB01000003">
    <property type="protein sequence ID" value="KFI68850.1"/>
    <property type="molecule type" value="Genomic_DNA"/>
</dbReference>
<evidence type="ECO:0000256" key="9">
    <source>
        <dbReference type="SAM" id="MobiDB-lite"/>
    </source>
</evidence>
<proteinExistence type="inferred from homology"/>
<dbReference type="eggNOG" id="COG1129">
    <property type="taxonomic scope" value="Bacteria"/>
</dbReference>
<reference evidence="12 13" key="1">
    <citation type="submission" date="2014-03" db="EMBL/GenBank/DDBJ databases">
        <title>Genomics of Bifidobacteria.</title>
        <authorList>
            <person name="Ventura M."/>
            <person name="Milani C."/>
            <person name="Lugli G.A."/>
        </authorList>
    </citation>
    <scope>NUCLEOTIDE SEQUENCE [LARGE SCALE GENOMIC DNA]</scope>
    <source>
        <strain evidence="12 13">LMG 11591</strain>
    </source>
</reference>
<sequence>MGGTNESRAVLADLHDVGFRYGDAAWVFRNISLRIHAGERICLTGGNGSGKSTLGRVIAGLVAPDEGDVTLMGQHVFNSSRGADPAAYRAARRSLGAVFQNPADQMVTTRVEDDVAFGPENLNVSREHIGERVTHALQQVRLLDQRQADPMRMSGGQQQRVAIAGMLAMHSRLLVLDEPTAMLDERSRAEVMDTLRHIQRRGTAVVLITHHEDELAGADHVWRLENGALHEVETAHETQTQPIPPHPGQSAQDGTRIAVPVPSSRSTPAAIELRNVSFRYPDAPDDVLRDFSLTVRNGECVALMGPNGSGKTTCARLICALQQPTSGRVEVAGIPVATPHGRHVKEASGAQLDRLHRTLGFVMQHAERQLFAPTVREDIAYGPHAQGRDTQETDRLVLHAAEQLHIEHLLDRNPMELSMGQQRLVAIAGVLACEPRILVMDEPTAGLDEAARERLLRIVRALREQGMTIVMVTHERHEAEIVADRIVEFAPRPQHERAQAPLDSWIGRLDPRCKMLGFLVLMFSAFALRSLAQLAASLVVVGAIIALSRVPLRHILRQMRGFLVLFAIIGALNIFVVHTGSTLVQWGAFIVTTGGVGTAVLYAVRFSLVMVLAAILLATTTPTAMTDAFGAILKPLRVFGVHTQDIALVFSLALRFLPTLTQEAHDILEAQICRGASFAHGSPFKRVRALCAIMIPVFTASLRHADTLSLALDARCYEDGIPRTQWRALRMRGRDWMFLAIVCIQIVVAMGVPSAVFGWGGA</sequence>
<protein>
    <submittedName>
        <fullName evidence="12">ABC transporter, ATP-binding protein</fullName>
        <ecNumber evidence="12">3.6.3.17</ecNumber>
    </submittedName>
</protein>
<feature type="transmembrane region" description="Helical" evidence="10">
    <location>
        <begin position="736"/>
        <end position="759"/>
    </location>
</feature>
<keyword evidence="4 10" id="KW-0812">Transmembrane</keyword>
<evidence type="ECO:0000313" key="13">
    <source>
        <dbReference type="Proteomes" id="UP000029052"/>
    </source>
</evidence>
<comment type="similarity">
    <text evidence="2">Belongs to the ABC transporter superfamily.</text>
</comment>
<dbReference type="PANTHER" id="PTHR43553:SF24">
    <property type="entry name" value="ENERGY-COUPLING FACTOR TRANSPORTER ATP-BINDING PROTEIN ECFA1"/>
    <property type="match status" value="1"/>
</dbReference>
<dbReference type="eggNOG" id="COG0619">
    <property type="taxonomic scope" value="Bacteria"/>
</dbReference>
<evidence type="ECO:0000256" key="5">
    <source>
        <dbReference type="ARBA" id="ARBA00022741"/>
    </source>
</evidence>
<keyword evidence="7 10" id="KW-1133">Transmembrane helix</keyword>
<dbReference type="InterPro" id="IPR003439">
    <property type="entry name" value="ABC_transporter-like_ATP-bd"/>
</dbReference>
<evidence type="ECO:0000256" key="2">
    <source>
        <dbReference type="ARBA" id="ARBA00005417"/>
    </source>
</evidence>
<accession>A0A087BCV0</accession>
<dbReference type="RefSeq" id="WP_022859313.1">
    <property type="nucleotide sequence ID" value="NZ_JGZB01000003.1"/>
</dbReference>
<keyword evidence="5" id="KW-0547">Nucleotide-binding</keyword>
<dbReference type="AlphaFoldDB" id="A0A087BCV0"/>
<comment type="subcellular location">
    <subcellularLocation>
        <location evidence="1">Membrane</location>
        <topology evidence="1">Multi-pass membrane protein</topology>
    </subcellularLocation>
</comment>
<dbReference type="GO" id="GO:0043190">
    <property type="term" value="C:ATP-binding cassette (ABC) transporter complex"/>
    <property type="evidence" value="ECO:0007669"/>
    <property type="project" value="TreeGrafter"/>
</dbReference>
<organism evidence="12 13">
    <name type="scientific">Bifidobacterium magnum</name>
    <dbReference type="NCBI Taxonomy" id="1692"/>
    <lineage>
        <taxon>Bacteria</taxon>
        <taxon>Bacillati</taxon>
        <taxon>Actinomycetota</taxon>
        <taxon>Actinomycetes</taxon>
        <taxon>Bifidobacteriales</taxon>
        <taxon>Bifidobacteriaceae</taxon>
        <taxon>Bifidobacterium</taxon>
    </lineage>
</organism>
<evidence type="ECO:0000259" key="11">
    <source>
        <dbReference type="PROSITE" id="PS50893"/>
    </source>
</evidence>
<dbReference type="InterPro" id="IPR027417">
    <property type="entry name" value="P-loop_NTPase"/>
</dbReference>
<dbReference type="PROSITE" id="PS00211">
    <property type="entry name" value="ABC_TRANSPORTER_1"/>
    <property type="match status" value="1"/>
</dbReference>
<dbReference type="NCBIfam" id="NF010167">
    <property type="entry name" value="PRK13648.1"/>
    <property type="match status" value="2"/>
</dbReference>
<evidence type="ECO:0000256" key="3">
    <source>
        <dbReference type="ARBA" id="ARBA00022448"/>
    </source>
</evidence>
<dbReference type="InterPro" id="IPR015856">
    <property type="entry name" value="ABC_transpr_CbiO/EcfA_su"/>
</dbReference>
<keyword evidence="3" id="KW-0813">Transport</keyword>
<evidence type="ECO:0000256" key="4">
    <source>
        <dbReference type="ARBA" id="ARBA00022692"/>
    </source>
</evidence>
<dbReference type="GO" id="GO:0016887">
    <property type="term" value="F:ATP hydrolysis activity"/>
    <property type="evidence" value="ECO:0007669"/>
    <property type="project" value="InterPro"/>
</dbReference>
<evidence type="ECO:0000256" key="7">
    <source>
        <dbReference type="ARBA" id="ARBA00022989"/>
    </source>
</evidence>
<feature type="transmembrane region" description="Helical" evidence="10">
    <location>
        <begin position="516"/>
        <end position="547"/>
    </location>
</feature>
<dbReference type="GO" id="GO:0042626">
    <property type="term" value="F:ATPase-coupled transmembrane transporter activity"/>
    <property type="evidence" value="ECO:0007669"/>
    <property type="project" value="TreeGrafter"/>
</dbReference>
<evidence type="ECO:0000256" key="6">
    <source>
        <dbReference type="ARBA" id="ARBA00022840"/>
    </source>
</evidence>
<feature type="region of interest" description="Disordered" evidence="9">
    <location>
        <begin position="234"/>
        <end position="254"/>
    </location>
</feature>
<dbReference type="Pfam" id="PF00005">
    <property type="entry name" value="ABC_tran"/>
    <property type="match status" value="2"/>
</dbReference>
<dbReference type="InterPro" id="IPR003593">
    <property type="entry name" value="AAA+_ATPase"/>
</dbReference>
<dbReference type="CDD" id="cd03225">
    <property type="entry name" value="ABC_cobalt_CbiO_domain1"/>
    <property type="match status" value="2"/>
</dbReference>
<keyword evidence="12" id="KW-0378">Hydrolase</keyword>
<dbReference type="Gene3D" id="3.40.50.300">
    <property type="entry name" value="P-loop containing nucleotide triphosphate hydrolases"/>
    <property type="match status" value="2"/>
</dbReference>
<dbReference type="STRING" id="1692.BMAGN_0727"/>
<dbReference type="CDD" id="cd16914">
    <property type="entry name" value="EcfT"/>
    <property type="match status" value="1"/>
</dbReference>
<keyword evidence="8 10" id="KW-0472">Membrane</keyword>
<dbReference type="GO" id="GO:0005524">
    <property type="term" value="F:ATP binding"/>
    <property type="evidence" value="ECO:0007669"/>
    <property type="project" value="UniProtKB-KW"/>
</dbReference>
<dbReference type="SUPFAM" id="SSF52540">
    <property type="entry name" value="P-loop containing nucleoside triphosphate hydrolases"/>
    <property type="match status" value="2"/>
</dbReference>
<name>A0A087BCV0_9BIFI</name>
<dbReference type="Proteomes" id="UP000029052">
    <property type="component" value="Unassembled WGS sequence"/>
</dbReference>
<keyword evidence="13" id="KW-1185">Reference proteome</keyword>
<dbReference type="PANTHER" id="PTHR43553">
    <property type="entry name" value="HEAVY METAL TRANSPORTER"/>
    <property type="match status" value="1"/>
</dbReference>
<dbReference type="InterPro" id="IPR003339">
    <property type="entry name" value="ABC/ECF_trnsptr_transmembrane"/>
</dbReference>